<dbReference type="InterPro" id="IPR018517">
    <property type="entry name" value="tRNA_hU_synthase_CS"/>
</dbReference>
<keyword evidence="8" id="KW-0694">RNA-binding</keyword>
<feature type="active site" description="Proton donor" evidence="13">
    <location>
        <position position="108"/>
    </location>
</feature>
<gene>
    <name evidence="17" type="ORF">IWW36_003807</name>
</gene>
<comment type="caution">
    <text evidence="17">The sequence shown here is derived from an EMBL/GenBank/DDBJ whole genome shotgun (WGS) entry which is preliminary data.</text>
</comment>
<evidence type="ECO:0000256" key="5">
    <source>
        <dbReference type="ARBA" id="ARBA00022664"/>
    </source>
</evidence>
<reference evidence="17" key="1">
    <citation type="submission" date="2022-07" db="EMBL/GenBank/DDBJ databases">
        <title>Phylogenomic reconstructions and comparative analyses of Kickxellomycotina fungi.</title>
        <authorList>
            <person name="Reynolds N.K."/>
            <person name="Stajich J.E."/>
            <person name="Barry K."/>
            <person name="Grigoriev I.V."/>
            <person name="Crous P."/>
            <person name="Smith M.E."/>
        </authorList>
    </citation>
    <scope>NUCLEOTIDE SEQUENCE</scope>
    <source>
        <strain evidence="17">NRRL 1566</strain>
    </source>
</reference>
<dbReference type="AlphaFoldDB" id="A0A9W8IAX2"/>
<dbReference type="CDD" id="cd02801">
    <property type="entry name" value="DUS_like_FMN"/>
    <property type="match status" value="1"/>
</dbReference>
<evidence type="ECO:0000256" key="15">
    <source>
        <dbReference type="SAM" id="MobiDB-lite"/>
    </source>
</evidence>
<evidence type="ECO:0000256" key="10">
    <source>
        <dbReference type="ARBA" id="ARBA00048342"/>
    </source>
</evidence>
<evidence type="ECO:0000259" key="16">
    <source>
        <dbReference type="Pfam" id="PF01207"/>
    </source>
</evidence>
<dbReference type="PANTHER" id="PTHR42907">
    <property type="entry name" value="FMN-LINKED OXIDOREDUCTASES SUPERFAMILY PROTEIN"/>
    <property type="match status" value="1"/>
</dbReference>
<dbReference type="PIRSF" id="PIRSF006621">
    <property type="entry name" value="Dus"/>
    <property type="match status" value="1"/>
</dbReference>
<evidence type="ECO:0000256" key="8">
    <source>
        <dbReference type="ARBA" id="ARBA00022884"/>
    </source>
</evidence>
<dbReference type="InterPro" id="IPR013785">
    <property type="entry name" value="Aldolase_TIM"/>
</dbReference>
<evidence type="ECO:0000256" key="11">
    <source>
        <dbReference type="ARBA" id="ARBA00049447"/>
    </source>
</evidence>
<keyword evidence="7" id="KW-0521">NADP</keyword>
<keyword evidence="6 12" id="KW-0819">tRNA processing</keyword>
<comment type="function">
    <text evidence="12">Catalyzes the synthesis of dihydrouridine, a modified base found in the D-loop of most tRNAs.</text>
</comment>
<evidence type="ECO:0000256" key="7">
    <source>
        <dbReference type="ARBA" id="ARBA00022857"/>
    </source>
</evidence>
<feature type="binding site" evidence="14">
    <location>
        <position position="78"/>
    </location>
    <ligand>
        <name>FMN</name>
        <dbReference type="ChEBI" id="CHEBI:58210"/>
    </ligand>
</feature>
<keyword evidence="4 12" id="KW-0288">FMN</keyword>
<dbReference type="OrthoDB" id="10262250at2759"/>
<dbReference type="GO" id="GO:0000049">
    <property type="term" value="F:tRNA binding"/>
    <property type="evidence" value="ECO:0007669"/>
    <property type="project" value="UniProtKB-KW"/>
</dbReference>
<dbReference type="Pfam" id="PF01207">
    <property type="entry name" value="Dus"/>
    <property type="match status" value="1"/>
</dbReference>
<dbReference type="InterPro" id="IPR004653">
    <property type="entry name" value="DusA"/>
</dbReference>
<comment type="catalytic activity">
    <reaction evidence="11">
        <text>a 5,6-dihydrouridine in mRNA + NADP(+) = a uridine in mRNA + NADPH + H(+)</text>
        <dbReference type="Rhea" id="RHEA:69855"/>
        <dbReference type="Rhea" id="RHEA-COMP:14658"/>
        <dbReference type="Rhea" id="RHEA-COMP:17789"/>
        <dbReference type="ChEBI" id="CHEBI:15378"/>
        <dbReference type="ChEBI" id="CHEBI:57783"/>
        <dbReference type="ChEBI" id="CHEBI:58349"/>
        <dbReference type="ChEBI" id="CHEBI:65315"/>
        <dbReference type="ChEBI" id="CHEBI:74443"/>
    </reaction>
    <physiologicalReaction direction="right-to-left" evidence="11">
        <dbReference type="Rhea" id="RHEA:69857"/>
    </physiologicalReaction>
</comment>
<evidence type="ECO:0000256" key="14">
    <source>
        <dbReference type="PIRSR" id="PIRSR006621-2"/>
    </source>
</evidence>
<dbReference type="InterPro" id="IPR035587">
    <property type="entry name" value="DUS-like_FMN-bd"/>
</dbReference>
<evidence type="ECO:0000256" key="3">
    <source>
        <dbReference type="ARBA" id="ARBA00022630"/>
    </source>
</evidence>
<keyword evidence="14" id="KW-0547">Nucleotide-binding</keyword>
<dbReference type="GO" id="GO:0050660">
    <property type="term" value="F:flavin adenine dinucleotide binding"/>
    <property type="evidence" value="ECO:0007669"/>
    <property type="project" value="InterPro"/>
</dbReference>
<dbReference type="SUPFAM" id="SSF51395">
    <property type="entry name" value="FMN-linked oxidoreductases"/>
    <property type="match status" value="1"/>
</dbReference>
<keyword evidence="5" id="KW-0507">mRNA processing</keyword>
<dbReference type="PANTHER" id="PTHR42907:SF1">
    <property type="entry name" value="FMN-LINKED OXIDOREDUCTASES SUPERFAMILY PROTEIN"/>
    <property type="match status" value="1"/>
</dbReference>
<evidence type="ECO:0000256" key="6">
    <source>
        <dbReference type="ARBA" id="ARBA00022694"/>
    </source>
</evidence>
<keyword evidence="3 12" id="KW-0285">Flavoprotein</keyword>
<evidence type="ECO:0000256" key="13">
    <source>
        <dbReference type="PIRSR" id="PIRSR006621-1"/>
    </source>
</evidence>
<dbReference type="GO" id="GO:0017150">
    <property type="term" value="F:tRNA dihydrouridine synthase activity"/>
    <property type="evidence" value="ECO:0007669"/>
    <property type="project" value="InterPro"/>
</dbReference>
<feature type="domain" description="DUS-like FMN-binding" evidence="16">
    <location>
        <begin position="11"/>
        <end position="312"/>
    </location>
</feature>
<feature type="binding site" evidence="14">
    <location>
        <begin position="250"/>
        <end position="251"/>
    </location>
    <ligand>
        <name>FMN</name>
        <dbReference type="ChEBI" id="CHEBI:58210"/>
    </ligand>
</feature>
<comment type="cofactor">
    <cofactor evidence="1 12 14">
        <name>FMN</name>
        <dbReference type="ChEBI" id="CHEBI:58210"/>
    </cofactor>
</comment>
<evidence type="ECO:0000256" key="1">
    <source>
        <dbReference type="ARBA" id="ARBA00001917"/>
    </source>
</evidence>
<dbReference type="EMBL" id="JANBUW010000298">
    <property type="protein sequence ID" value="KAJ2847537.1"/>
    <property type="molecule type" value="Genomic_DNA"/>
</dbReference>
<feature type="binding site" evidence="14">
    <location>
        <begin position="13"/>
        <end position="15"/>
    </location>
    <ligand>
        <name>FMN</name>
        <dbReference type="ChEBI" id="CHEBI:58210"/>
    </ligand>
</feature>
<feature type="binding site" evidence="14">
    <location>
        <position position="188"/>
    </location>
    <ligand>
        <name>FMN</name>
        <dbReference type="ChEBI" id="CHEBI:58210"/>
    </ligand>
</feature>
<evidence type="ECO:0000313" key="18">
    <source>
        <dbReference type="Proteomes" id="UP001139887"/>
    </source>
</evidence>
<dbReference type="PROSITE" id="PS01136">
    <property type="entry name" value="UPF0034"/>
    <property type="match status" value="1"/>
</dbReference>
<evidence type="ECO:0000256" key="9">
    <source>
        <dbReference type="ARBA" id="ARBA00023002"/>
    </source>
</evidence>
<feature type="region of interest" description="Disordered" evidence="15">
    <location>
        <begin position="370"/>
        <end position="389"/>
    </location>
</feature>
<keyword evidence="9 12" id="KW-0560">Oxidoreductase</keyword>
<comment type="catalytic activity">
    <reaction evidence="10">
        <text>a 5,6-dihydrouridine in mRNA + NAD(+) = a uridine in mRNA + NADH + H(+)</text>
        <dbReference type="Rhea" id="RHEA:69851"/>
        <dbReference type="Rhea" id="RHEA-COMP:14658"/>
        <dbReference type="Rhea" id="RHEA-COMP:17789"/>
        <dbReference type="ChEBI" id="CHEBI:15378"/>
        <dbReference type="ChEBI" id="CHEBI:57540"/>
        <dbReference type="ChEBI" id="CHEBI:57945"/>
        <dbReference type="ChEBI" id="CHEBI:65315"/>
        <dbReference type="ChEBI" id="CHEBI:74443"/>
    </reaction>
    <physiologicalReaction direction="right-to-left" evidence="10">
        <dbReference type="Rhea" id="RHEA:69853"/>
    </physiologicalReaction>
</comment>
<sequence>MNIIRQLRTSVAPMVDVTDPCFLRLARLISPFGNHQLWTEMIHANAFARGHIHKDPWKLAQHMPLRELKDFASGVVVQIGSSSPDDAHEAVRQLVKLGVRNINLNCGCPSRNVQMGSFGAVLMKTPQLAADIVDAMSLAARGSNCRISVKCRVGVDQHDSAVFLQQFISEIVERTRHVDESSIGVILHARKAWLQGLSPKENRTIPLLNYDRVYEMLRMFTNTSFIVNGGIDSVKSVAEHLATADGVMMGRKIQEDPWFLSELDHHIYGIPLEKLPLQSDVLSQYVQFADQMHENYCSRYSVLGRPLFSFFRGRKGRALRAKLTQALAKAKTSRSSKHEPRYSAQFSEIVLETVEKASAEHRLHCDSSQRDILPATTSQSNRKQMTACA</sequence>
<accession>A0A9W8IAX2</accession>
<evidence type="ECO:0000313" key="17">
    <source>
        <dbReference type="EMBL" id="KAJ2847537.1"/>
    </source>
</evidence>
<feature type="compositionally biased region" description="Polar residues" evidence="15">
    <location>
        <begin position="375"/>
        <end position="389"/>
    </location>
</feature>
<proteinExistence type="inferred from homology"/>
<evidence type="ECO:0000256" key="2">
    <source>
        <dbReference type="ARBA" id="ARBA00022555"/>
    </source>
</evidence>
<protein>
    <recommendedName>
        <fullName evidence="12">tRNA-dihydrouridine synthase</fullName>
        <ecNumber evidence="12">1.3.1.-</ecNumber>
    </recommendedName>
</protein>
<dbReference type="Proteomes" id="UP001139887">
    <property type="component" value="Unassembled WGS sequence"/>
</dbReference>
<dbReference type="GO" id="GO:0006397">
    <property type="term" value="P:mRNA processing"/>
    <property type="evidence" value="ECO:0007669"/>
    <property type="project" value="UniProtKB-KW"/>
</dbReference>
<evidence type="ECO:0000256" key="4">
    <source>
        <dbReference type="ARBA" id="ARBA00022643"/>
    </source>
</evidence>
<dbReference type="InterPro" id="IPR001269">
    <property type="entry name" value="DUS_fam"/>
</dbReference>
<dbReference type="EC" id="1.3.1.-" evidence="12"/>
<dbReference type="Gene3D" id="3.20.20.70">
    <property type="entry name" value="Aldolase class I"/>
    <property type="match status" value="1"/>
</dbReference>
<keyword evidence="2" id="KW-0820">tRNA-binding</keyword>
<comment type="similarity">
    <text evidence="12">Belongs to the dus family.</text>
</comment>
<organism evidence="17 18">
    <name type="scientific">Coemansia brasiliensis</name>
    <dbReference type="NCBI Taxonomy" id="2650707"/>
    <lineage>
        <taxon>Eukaryota</taxon>
        <taxon>Fungi</taxon>
        <taxon>Fungi incertae sedis</taxon>
        <taxon>Zoopagomycota</taxon>
        <taxon>Kickxellomycotina</taxon>
        <taxon>Kickxellomycetes</taxon>
        <taxon>Kickxellales</taxon>
        <taxon>Kickxellaceae</taxon>
        <taxon>Coemansia</taxon>
    </lineage>
</organism>
<evidence type="ECO:0000256" key="12">
    <source>
        <dbReference type="PIRNR" id="PIRNR006621"/>
    </source>
</evidence>
<feature type="binding site" evidence="14">
    <location>
        <position position="150"/>
    </location>
    <ligand>
        <name>FMN</name>
        <dbReference type="ChEBI" id="CHEBI:58210"/>
    </ligand>
</feature>
<feature type="binding site" evidence="14">
    <location>
        <begin position="228"/>
        <end position="230"/>
    </location>
    <ligand>
        <name>FMN</name>
        <dbReference type="ChEBI" id="CHEBI:58210"/>
    </ligand>
</feature>
<name>A0A9W8IAX2_9FUNG</name>
<keyword evidence="18" id="KW-1185">Reference proteome</keyword>